<reference evidence="1" key="1">
    <citation type="submission" date="2021-03" db="EMBL/GenBank/DDBJ databases">
        <authorList>
            <person name="Li Z."/>
            <person name="Yang C."/>
        </authorList>
    </citation>
    <scope>NUCLEOTIDE SEQUENCE</scope>
    <source>
        <strain evidence="1">Dzin_1.0</strain>
        <tissue evidence="1">Leaf</tissue>
    </source>
</reference>
<proteinExistence type="predicted"/>
<evidence type="ECO:0000313" key="1">
    <source>
        <dbReference type="EMBL" id="KAJ0974401.1"/>
    </source>
</evidence>
<protein>
    <submittedName>
        <fullName evidence="1">Uncharacterized protein</fullName>
    </submittedName>
</protein>
<evidence type="ECO:0000313" key="2">
    <source>
        <dbReference type="Proteomes" id="UP001085076"/>
    </source>
</evidence>
<dbReference type="AlphaFoldDB" id="A0A9D5HF43"/>
<sequence>MDNTDDAKLRYMVCKLQHIHHLLMGDGGPGPSCEVLHLYCLITRPVRMFIMIFYIENTPSSLRGPSNHTLTGKAQWDARVCSIWNSIEYMPKPYKFVVETISVSNDLCLEATNSPLAVKKMKYDTPELNVATRINESHGETSETGEKKNRVQYLQLIQKALEKMRTSSWFKHVSEVTETKLYTQLMEYVFSSMLVFQRRRCKPCTREREEKFHHEESEEMAYYRWASTEPGKLLHQEGSVPSKAIPLFLPILTSAAAVIDSVLGQIEVLLAEMVKDAFPFKWVRDNYSDPIMRETVGLSVAAKVVKSGFDFIVLDRMVALLFEVTELNDISSANVGSDGLA</sequence>
<keyword evidence="2" id="KW-1185">Reference proteome</keyword>
<comment type="caution">
    <text evidence="1">The sequence shown here is derived from an EMBL/GenBank/DDBJ whole genome shotgun (WGS) entry which is preliminary data.</text>
</comment>
<name>A0A9D5HF43_9LILI</name>
<gene>
    <name evidence="1" type="ORF">J5N97_016366</name>
</gene>
<dbReference type="Proteomes" id="UP001085076">
    <property type="component" value="Miscellaneous, Linkage group lg04"/>
</dbReference>
<organism evidence="1 2">
    <name type="scientific">Dioscorea zingiberensis</name>
    <dbReference type="NCBI Taxonomy" id="325984"/>
    <lineage>
        <taxon>Eukaryota</taxon>
        <taxon>Viridiplantae</taxon>
        <taxon>Streptophyta</taxon>
        <taxon>Embryophyta</taxon>
        <taxon>Tracheophyta</taxon>
        <taxon>Spermatophyta</taxon>
        <taxon>Magnoliopsida</taxon>
        <taxon>Liliopsida</taxon>
        <taxon>Dioscoreales</taxon>
        <taxon>Dioscoreaceae</taxon>
        <taxon>Dioscorea</taxon>
    </lineage>
</organism>
<accession>A0A9D5HF43</accession>
<dbReference type="EMBL" id="JAGGNH010000004">
    <property type="protein sequence ID" value="KAJ0974401.1"/>
    <property type="molecule type" value="Genomic_DNA"/>
</dbReference>
<reference evidence="1" key="2">
    <citation type="journal article" date="2022" name="Hortic Res">
        <title>The genome of Dioscorea zingiberensis sheds light on the biosynthesis, origin and evolution of the medicinally important diosgenin saponins.</title>
        <authorList>
            <person name="Li Y."/>
            <person name="Tan C."/>
            <person name="Li Z."/>
            <person name="Guo J."/>
            <person name="Li S."/>
            <person name="Chen X."/>
            <person name="Wang C."/>
            <person name="Dai X."/>
            <person name="Yang H."/>
            <person name="Song W."/>
            <person name="Hou L."/>
            <person name="Xu J."/>
            <person name="Tong Z."/>
            <person name="Xu A."/>
            <person name="Yuan X."/>
            <person name="Wang W."/>
            <person name="Yang Q."/>
            <person name="Chen L."/>
            <person name="Sun Z."/>
            <person name="Wang K."/>
            <person name="Pan B."/>
            <person name="Chen J."/>
            <person name="Bao Y."/>
            <person name="Liu F."/>
            <person name="Qi X."/>
            <person name="Gang D.R."/>
            <person name="Wen J."/>
            <person name="Li J."/>
        </authorList>
    </citation>
    <scope>NUCLEOTIDE SEQUENCE</scope>
    <source>
        <strain evidence="1">Dzin_1.0</strain>
    </source>
</reference>